<sequence>MACRDWLSTLWRASFRGVPFFVSHDEEAPGRRLVIHEFPNRDTPFIEDLGEAARHFSVDAYLASDSADGQAAALVAAIARKGAGTLVLPTHGPVQVRAVTGARQREKDTHGYISFRIEFVREGAASGLATVGLAASQVFAAVSALASVASAVFAGTSVAGWPARVADAAAGTLQEAAATFDEVRTTYAVDGAVSATVRDAVASLADDASVLVTPTGADGAAAEQLFAIASDLFGGMEPADALRAIDGLADFGVSDAATGRTRAAVAAAAASEAAARAMRLSVLAAYAEVLMASSFVDRPSGITARAQVAERFGAEMSRCVGGLDAELFVALAGLRGQVCDYLTRLITDLAPVATVEAPRSMPSLWWAWRLYGDPARAEEIVARNRLPHPSFVPTTFEALVS</sequence>
<gene>
    <name evidence="2" type="ORF">V5F32_00785</name>
</gene>
<evidence type="ECO:0000313" key="3">
    <source>
        <dbReference type="Proteomes" id="UP001604002"/>
    </source>
</evidence>
<reference evidence="2 3" key="1">
    <citation type="submission" date="2024-02" db="EMBL/GenBank/DDBJ databases">
        <title>Expansion and revision of Xanthobacter and proposal of Roseixanthobacter gen. nov.</title>
        <authorList>
            <person name="Soltysiak M.P.M."/>
            <person name="Jalihal A."/>
            <person name="Ory A."/>
            <person name="Chrisophersen C."/>
            <person name="Lee A.D."/>
            <person name="Boulton J."/>
            <person name="Springer M."/>
        </authorList>
    </citation>
    <scope>NUCLEOTIDE SEQUENCE [LARGE SCALE GENOMIC DNA]</scope>
    <source>
        <strain evidence="2 3">23A</strain>
    </source>
</reference>
<dbReference type="EMBL" id="JBAFVH010000001">
    <property type="protein sequence ID" value="MFG1370692.1"/>
    <property type="molecule type" value="Genomic_DNA"/>
</dbReference>
<name>A0ABW6ZPP4_9HYPH</name>
<dbReference type="RefSeq" id="WP_393990780.1">
    <property type="nucleotide sequence ID" value="NZ_JBAFVH010000001.1"/>
</dbReference>
<proteinExistence type="predicted"/>
<dbReference type="Pfam" id="PF07157">
    <property type="entry name" value="DNA_circ_N"/>
    <property type="match status" value="1"/>
</dbReference>
<comment type="caution">
    <text evidence="2">The sequence shown here is derived from an EMBL/GenBank/DDBJ whole genome shotgun (WGS) entry which is preliminary data.</text>
</comment>
<evidence type="ECO:0000313" key="2">
    <source>
        <dbReference type="EMBL" id="MFG1370692.1"/>
    </source>
</evidence>
<dbReference type="Proteomes" id="UP001604002">
    <property type="component" value="Unassembled WGS sequence"/>
</dbReference>
<evidence type="ECO:0000259" key="1">
    <source>
        <dbReference type="Pfam" id="PF07157"/>
    </source>
</evidence>
<keyword evidence="3" id="KW-1185">Reference proteome</keyword>
<protein>
    <submittedName>
        <fullName evidence="2">DNA circularization N-terminal domain-containing protein</fullName>
    </submittedName>
</protein>
<accession>A0ABW6ZPP4</accession>
<feature type="domain" description="DNA circulation N-terminal" evidence="1">
    <location>
        <begin position="12"/>
        <end position="96"/>
    </location>
</feature>
<dbReference type="InterPro" id="IPR009826">
    <property type="entry name" value="DNA_circ_N"/>
</dbReference>
<organism evidence="2 3">
    <name type="scientific">Xanthobacter oligotrophicus</name>
    <dbReference type="NCBI Taxonomy" id="2607286"/>
    <lineage>
        <taxon>Bacteria</taxon>
        <taxon>Pseudomonadati</taxon>
        <taxon>Pseudomonadota</taxon>
        <taxon>Alphaproteobacteria</taxon>
        <taxon>Hyphomicrobiales</taxon>
        <taxon>Xanthobacteraceae</taxon>
        <taxon>Xanthobacter</taxon>
    </lineage>
</organism>